<name>A0A558C1Y0_9BACT</name>
<accession>A0A558C1Y0</accession>
<gene>
    <name evidence="2" type="ORF">FNT36_01550</name>
</gene>
<feature type="transmembrane region" description="Helical" evidence="1">
    <location>
        <begin position="68"/>
        <end position="85"/>
    </location>
</feature>
<keyword evidence="3" id="KW-1185">Reference proteome</keyword>
<keyword evidence="1" id="KW-0472">Membrane</keyword>
<protein>
    <submittedName>
        <fullName evidence="2">Phosphoribosylaminoimidazolesuccinocarboxamide synthase</fullName>
    </submittedName>
</protein>
<dbReference type="OrthoDB" id="663679at2"/>
<evidence type="ECO:0000313" key="2">
    <source>
        <dbReference type="EMBL" id="TVT42805.1"/>
    </source>
</evidence>
<dbReference type="AlphaFoldDB" id="A0A558C1Y0"/>
<sequence>MESSKLFKTKTGFCHVLPDKLMLTREGAAGEAAKKLLGNSIARPLIMYGLIVAFLLYNAYISFGQKEYGVAIFFTGISIWLLYGISRSVNNSATSEIPRAAIQRVVFKPAKPGLTRACFEVFFTENGVVKKRLIFLPGSLSNGPAETAKAVEVMSSEGLLH</sequence>
<evidence type="ECO:0000313" key="3">
    <source>
        <dbReference type="Proteomes" id="UP000317624"/>
    </source>
</evidence>
<dbReference type="EMBL" id="VMRJ01000001">
    <property type="protein sequence ID" value="TVT42805.1"/>
    <property type="molecule type" value="Genomic_DNA"/>
</dbReference>
<keyword evidence="1" id="KW-0812">Transmembrane</keyword>
<dbReference type="Proteomes" id="UP000317624">
    <property type="component" value="Unassembled WGS sequence"/>
</dbReference>
<feature type="transmembrane region" description="Helical" evidence="1">
    <location>
        <begin position="45"/>
        <end position="62"/>
    </location>
</feature>
<dbReference type="RefSeq" id="WP_144843335.1">
    <property type="nucleotide sequence ID" value="NZ_VMRJ01000001.1"/>
</dbReference>
<proteinExistence type="predicted"/>
<keyword evidence="1" id="KW-1133">Transmembrane helix</keyword>
<reference evidence="2 3" key="1">
    <citation type="submission" date="2019-07" db="EMBL/GenBank/DDBJ databases">
        <title>Hymenobacter sp. straun FUR1 Genome sequencing and assembly.</title>
        <authorList>
            <person name="Chhetri G."/>
        </authorList>
    </citation>
    <scope>NUCLEOTIDE SEQUENCE [LARGE SCALE GENOMIC DNA]</scope>
    <source>
        <strain evidence="2 3">Fur1</strain>
    </source>
</reference>
<comment type="caution">
    <text evidence="2">The sequence shown here is derived from an EMBL/GenBank/DDBJ whole genome shotgun (WGS) entry which is preliminary data.</text>
</comment>
<organism evidence="2 3">
    <name type="scientific">Hymenobacter setariae</name>
    <dbReference type="NCBI Taxonomy" id="2594794"/>
    <lineage>
        <taxon>Bacteria</taxon>
        <taxon>Pseudomonadati</taxon>
        <taxon>Bacteroidota</taxon>
        <taxon>Cytophagia</taxon>
        <taxon>Cytophagales</taxon>
        <taxon>Hymenobacteraceae</taxon>
        <taxon>Hymenobacter</taxon>
    </lineage>
</organism>
<evidence type="ECO:0000256" key="1">
    <source>
        <dbReference type="SAM" id="Phobius"/>
    </source>
</evidence>